<feature type="transmembrane region" description="Helical" evidence="7">
    <location>
        <begin position="118"/>
        <end position="138"/>
    </location>
</feature>
<feature type="transmembrane region" description="Helical" evidence="7">
    <location>
        <begin position="265"/>
        <end position="287"/>
    </location>
</feature>
<dbReference type="AlphaFoldDB" id="A0A413RKY0"/>
<dbReference type="PANTHER" id="PTHR23513">
    <property type="entry name" value="INTEGRAL MEMBRANE EFFLUX PROTEIN-RELATED"/>
    <property type="match status" value="1"/>
</dbReference>
<feature type="region of interest" description="Disordered" evidence="6">
    <location>
        <begin position="1"/>
        <end position="43"/>
    </location>
</feature>
<comment type="caution">
    <text evidence="9">The sequence shown here is derived from an EMBL/GenBank/DDBJ whole genome shotgun (WGS) entry which is preliminary data.</text>
</comment>
<feature type="transmembrane region" description="Helical" evidence="7">
    <location>
        <begin position="397"/>
        <end position="419"/>
    </location>
</feature>
<keyword evidence="3 7" id="KW-0812">Transmembrane</keyword>
<feature type="transmembrane region" description="Helical" evidence="7">
    <location>
        <begin position="328"/>
        <end position="350"/>
    </location>
</feature>
<feature type="transmembrane region" description="Helical" evidence="7">
    <location>
        <begin position="425"/>
        <end position="445"/>
    </location>
</feature>
<dbReference type="InterPro" id="IPR036259">
    <property type="entry name" value="MFS_trans_sf"/>
</dbReference>
<reference evidence="9 10" key="1">
    <citation type="submission" date="2018-08" db="EMBL/GenBank/DDBJ databases">
        <title>Cellulomonas rhizosphaerae sp. nov., a novel actinomycete isolated from soil.</title>
        <authorList>
            <person name="Tian Y."/>
        </authorList>
    </citation>
    <scope>NUCLEOTIDE SEQUENCE [LARGE SCALE GENOMIC DNA]</scope>
    <source>
        <strain evidence="9 10">NEAU-TCZ24</strain>
    </source>
</reference>
<name>A0A413RKY0_9CELL</name>
<dbReference type="InterPro" id="IPR022324">
    <property type="entry name" value="Bacilysin_exporter_BacE_put"/>
</dbReference>
<dbReference type="PRINTS" id="PR01988">
    <property type="entry name" value="EXPORTERBACE"/>
</dbReference>
<feature type="transmembrane region" description="Helical" evidence="7">
    <location>
        <begin position="92"/>
        <end position="112"/>
    </location>
</feature>
<feature type="domain" description="Major facilitator superfamily (MFS) profile" evidence="8">
    <location>
        <begin position="55"/>
        <end position="448"/>
    </location>
</feature>
<organism evidence="9 10">
    <name type="scientific">Cellulomonas rhizosphaerae</name>
    <dbReference type="NCBI Taxonomy" id="2293719"/>
    <lineage>
        <taxon>Bacteria</taxon>
        <taxon>Bacillati</taxon>
        <taxon>Actinomycetota</taxon>
        <taxon>Actinomycetes</taxon>
        <taxon>Micrococcales</taxon>
        <taxon>Cellulomonadaceae</taxon>
        <taxon>Cellulomonas</taxon>
    </lineage>
</organism>
<feature type="transmembrane region" description="Helical" evidence="7">
    <location>
        <begin position="60"/>
        <end position="80"/>
    </location>
</feature>
<evidence type="ECO:0000256" key="2">
    <source>
        <dbReference type="ARBA" id="ARBA00022475"/>
    </source>
</evidence>
<keyword evidence="2" id="KW-1003">Cell membrane</keyword>
<dbReference type="PROSITE" id="PS50850">
    <property type="entry name" value="MFS"/>
    <property type="match status" value="1"/>
</dbReference>
<evidence type="ECO:0000256" key="6">
    <source>
        <dbReference type="SAM" id="MobiDB-lite"/>
    </source>
</evidence>
<dbReference type="InterPro" id="IPR011701">
    <property type="entry name" value="MFS"/>
</dbReference>
<comment type="subcellular location">
    <subcellularLocation>
        <location evidence="1">Cell membrane</location>
        <topology evidence="1">Multi-pass membrane protein</topology>
    </subcellularLocation>
</comment>
<evidence type="ECO:0000313" key="10">
    <source>
        <dbReference type="Proteomes" id="UP000283374"/>
    </source>
</evidence>
<dbReference type="Gene3D" id="1.20.1250.20">
    <property type="entry name" value="MFS general substrate transporter like domains"/>
    <property type="match status" value="1"/>
</dbReference>
<proteinExistence type="predicted"/>
<evidence type="ECO:0000256" key="7">
    <source>
        <dbReference type="SAM" id="Phobius"/>
    </source>
</evidence>
<accession>A0A413RKY0</accession>
<gene>
    <name evidence="9" type="ORF">D1825_10820</name>
</gene>
<keyword evidence="5 7" id="KW-0472">Membrane</keyword>
<keyword evidence="10" id="KW-1185">Reference proteome</keyword>
<evidence type="ECO:0000256" key="1">
    <source>
        <dbReference type="ARBA" id="ARBA00004651"/>
    </source>
</evidence>
<dbReference type="InterPro" id="IPR020846">
    <property type="entry name" value="MFS_dom"/>
</dbReference>
<dbReference type="GO" id="GO:0022857">
    <property type="term" value="F:transmembrane transporter activity"/>
    <property type="evidence" value="ECO:0007669"/>
    <property type="project" value="InterPro"/>
</dbReference>
<feature type="transmembrane region" description="Helical" evidence="7">
    <location>
        <begin position="293"/>
        <end position="316"/>
    </location>
</feature>
<evidence type="ECO:0000256" key="5">
    <source>
        <dbReference type="ARBA" id="ARBA00023136"/>
    </source>
</evidence>
<keyword evidence="4 7" id="KW-1133">Transmembrane helix</keyword>
<feature type="transmembrane region" description="Helical" evidence="7">
    <location>
        <begin position="356"/>
        <end position="377"/>
    </location>
</feature>
<feature type="transmembrane region" description="Helical" evidence="7">
    <location>
        <begin position="202"/>
        <end position="228"/>
    </location>
</feature>
<feature type="compositionally biased region" description="Basic residues" evidence="6">
    <location>
        <begin position="17"/>
        <end position="38"/>
    </location>
</feature>
<dbReference type="SUPFAM" id="SSF103473">
    <property type="entry name" value="MFS general substrate transporter"/>
    <property type="match status" value="1"/>
</dbReference>
<evidence type="ECO:0000256" key="3">
    <source>
        <dbReference type="ARBA" id="ARBA00022692"/>
    </source>
</evidence>
<protein>
    <submittedName>
        <fullName evidence="9">MFS transporter</fullName>
    </submittedName>
</protein>
<sequence>MGRRVEAARGRGAGPVARRRAAGARGRRGCDGRRRRGGRAVSAVEAPGRPLARPAFRRLTAAWVCTNVGDSALYLMMAVWAKQLTGSDAQAALVFAVLGLPALLAPVLGHLVDQVSRRAALVVVNVVTAVILLALLTVHSAEQVWVIYVVTFLYGCAGYTTGAAQSGLLRDLLPDDELASANGLFTTIDQALRLLSPLLGTALFVAFGPGAVVALTSTTFLATAAILLTVRVAETPPSTEEGPGYWDQLVAGVRFIAREPELARLTLVLAVGFGITGLTNVAIFPILDQALGLGAEALGIVVPVQGVGAVLGGLVAARVVRRLGERGAVVAGLLMLAIAMTGALVLTFVAPVPEPWGLVAVGFGFAVGGLGIPWVVVGASTYRIKVTPPELQGRTSAAMNVSFNLPQTVVTMLGAAALAVVDYRVLIAVSVVVLLGAAALGRAPLRSARPV</sequence>
<dbReference type="Pfam" id="PF07690">
    <property type="entry name" value="MFS_1"/>
    <property type="match status" value="1"/>
</dbReference>
<evidence type="ECO:0000256" key="4">
    <source>
        <dbReference type="ARBA" id="ARBA00022989"/>
    </source>
</evidence>
<dbReference type="Proteomes" id="UP000283374">
    <property type="component" value="Unassembled WGS sequence"/>
</dbReference>
<dbReference type="EMBL" id="QWKP01000199">
    <property type="protein sequence ID" value="RHA40075.1"/>
    <property type="molecule type" value="Genomic_DNA"/>
</dbReference>
<dbReference type="PANTHER" id="PTHR23513:SF6">
    <property type="entry name" value="MAJOR FACILITATOR SUPERFAMILY ASSOCIATED DOMAIN-CONTAINING PROTEIN"/>
    <property type="match status" value="1"/>
</dbReference>
<evidence type="ECO:0000313" key="9">
    <source>
        <dbReference type="EMBL" id="RHA40075.1"/>
    </source>
</evidence>
<evidence type="ECO:0000259" key="8">
    <source>
        <dbReference type="PROSITE" id="PS50850"/>
    </source>
</evidence>
<dbReference type="CDD" id="cd06173">
    <property type="entry name" value="MFS_MefA_like"/>
    <property type="match status" value="1"/>
</dbReference>
<dbReference type="GO" id="GO:0005886">
    <property type="term" value="C:plasma membrane"/>
    <property type="evidence" value="ECO:0007669"/>
    <property type="project" value="UniProtKB-SubCell"/>
</dbReference>